<keyword evidence="16" id="KW-1185">Reference proteome</keyword>
<evidence type="ECO:0000256" key="13">
    <source>
        <dbReference type="SAM" id="MobiDB-lite"/>
    </source>
</evidence>
<dbReference type="Pfam" id="PF13639">
    <property type="entry name" value="zf-RING_2"/>
    <property type="match status" value="1"/>
</dbReference>
<dbReference type="RefSeq" id="XP_010251798.1">
    <property type="nucleotide sequence ID" value="XM_010253496.2"/>
</dbReference>
<feature type="domain" description="RING-type" evidence="15">
    <location>
        <begin position="295"/>
        <end position="336"/>
    </location>
</feature>
<evidence type="ECO:0000256" key="1">
    <source>
        <dbReference type="ARBA" id="ARBA00000900"/>
    </source>
</evidence>
<dbReference type="FunFam" id="3.30.40.10:FF:000391">
    <property type="entry name" value="E3 ubiquitin protein ligase RIE1"/>
    <property type="match status" value="1"/>
</dbReference>
<dbReference type="Proteomes" id="UP000189703">
    <property type="component" value="Unplaced"/>
</dbReference>
<dbReference type="GO" id="GO:0006511">
    <property type="term" value="P:ubiquitin-dependent protein catabolic process"/>
    <property type="evidence" value="ECO:0000318"/>
    <property type="project" value="GO_Central"/>
</dbReference>
<comment type="catalytic activity">
    <reaction evidence="1">
        <text>S-ubiquitinyl-[E2 ubiquitin-conjugating enzyme]-L-cysteine + [acceptor protein]-L-lysine = [E2 ubiquitin-conjugating enzyme]-L-cysteine + N(6)-ubiquitinyl-[acceptor protein]-L-lysine.</text>
        <dbReference type="EC" id="2.3.2.27"/>
    </reaction>
</comment>
<evidence type="ECO:0000256" key="7">
    <source>
        <dbReference type="ARBA" id="ARBA00022771"/>
    </source>
</evidence>
<keyword evidence="11 14" id="KW-0472">Membrane</keyword>
<dbReference type="SMART" id="SM00184">
    <property type="entry name" value="RING"/>
    <property type="match status" value="1"/>
</dbReference>
<proteinExistence type="predicted"/>
<accession>A0A1U7ZDT8</accession>
<dbReference type="SUPFAM" id="SSF57850">
    <property type="entry name" value="RING/U-box"/>
    <property type="match status" value="1"/>
</dbReference>
<evidence type="ECO:0000256" key="2">
    <source>
        <dbReference type="ARBA" id="ARBA00004141"/>
    </source>
</evidence>
<feature type="transmembrane region" description="Helical" evidence="14">
    <location>
        <begin position="168"/>
        <end position="186"/>
    </location>
</feature>
<dbReference type="InParanoid" id="A0A1U7ZDT8"/>
<dbReference type="KEGG" id="nnu:104593588"/>
<dbReference type="GO" id="GO:0016567">
    <property type="term" value="P:protein ubiquitination"/>
    <property type="evidence" value="ECO:0000318"/>
    <property type="project" value="GO_Central"/>
</dbReference>
<organism evidence="16 17">
    <name type="scientific">Nelumbo nucifera</name>
    <name type="common">Sacred lotus</name>
    <dbReference type="NCBI Taxonomy" id="4432"/>
    <lineage>
        <taxon>Eukaryota</taxon>
        <taxon>Viridiplantae</taxon>
        <taxon>Streptophyta</taxon>
        <taxon>Embryophyta</taxon>
        <taxon>Tracheophyta</taxon>
        <taxon>Spermatophyta</taxon>
        <taxon>Magnoliopsida</taxon>
        <taxon>Proteales</taxon>
        <taxon>Nelumbonaceae</taxon>
        <taxon>Nelumbo</taxon>
    </lineage>
</organism>
<dbReference type="GO" id="GO:0008270">
    <property type="term" value="F:zinc ion binding"/>
    <property type="evidence" value="ECO:0007669"/>
    <property type="project" value="UniProtKB-KW"/>
</dbReference>
<evidence type="ECO:0000256" key="9">
    <source>
        <dbReference type="ARBA" id="ARBA00022833"/>
    </source>
</evidence>
<name>A0A1U7ZDT8_NELNU</name>
<feature type="transmembrane region" description="Helical" evidence="14">
    <location>
        <begin position="193"/>
        <end position="221"/>
    </location>
</feature>
<evidence type="ECO:0000256" key="10">
    <source>
        <dbReference type="ARBA" id="ARBA00022989"/>
    </source>
</evidence>
<evidence type="ECO:0000256" key="11">
    <source>
        <dbReference type="ARBA" id="ARBA00023136"/>
    </source>
</evidence>
<comment type="subcellular location">
    <subcellularLocation>
        <location evidence="2">Membrane</location>
        <topology evidence="2">Multi-pass membrane protein</topology>
    </subcellularLocation>
</comment>
<dbReference type="GeneID" id="104593588"/>
<keyword evidence="10 14" id="KW-1133">Transmembrane helix</keyword>
<dbReference type="OrthoDB" id="8062037at2759"/>
<evidence type="ECO:0000313" key="16">
    <source>
        <dbReference type="Proteomes" id="UP000189703"/>
    </source>
</evidence>
<evidence type="ECO:0000256" key="6">
    <source>
        <dbReference type="ARBA" id="ARBA00022723"/>
    </source>
</evidence>
<dbReference type="PANTHER" id="PTHR45977">
    <property type="entry name" value="TARGET OF ERK KINASE MPK-1"/>
    <property type="match status" value="1"/>
</dbReference>
<evidence type="ECO:0000256" key="4">
    <source>
        <dbReference type="ARBA" id="ARBA00022679"/>
    </source>
</evidence>
<evidence type="ECO:0000256" key="12">
    <source>
        <dbReference type="PROSITE-ProRule" id="PRU00175"/>
    </source>
</evidence>
<dbReference type="GO" id="GO:0016020">
    <property type="term" value="C:membrane"/>
    <property type="evidence" value="ECO:0007669"/>
    <property type="project" value="UniProtKB-SubCell"/>
</dbReference>
<evidence type="ECO:0000256" key="14">
    <source>
        <dbReference type="SAM" id="Phobius"/>
    </source>
</evidence>
<feature type="transmembrane region" description="Helical" evidence="14">
    <location>
        <begin position="79"/>
        <end position="98"/>
    </location>
</feature>
<keyword evidence="6" id="KW-0479">Metal-binding</keyword>
<evidence type="ECO:0000256" key="3">
    <source>
        <dbReference type="ARBA" id="ARBA00012483"/>
    </source>
</evidence>
<dbReference type="AlphaFoldDB" id="A0A1U7ZDT8"/>
<dbReference type="InterPro" id="IPR001841">
    <property type="entry name" value="Znf_RING"/>
</dbReference>
<reference evidence="17" key="1">
    <citation type="submission" date="2025-08" db="UniProtKB">
        <authorList>
            <consortium name="RefSeq"/>
        </authorList>
    </citation>
    <scope>IDENTIFICATION</scope>
</reference>
<evidence type="ECO:0000256" key="5">
    <source>
        <dbReference type="ARBA" id="ARBA00022692"/>
    </source>
</evidence>
<dbReference type="OMA" id="MNEKPNT"/>
<dbReference type="PANTHER" id="PTHR45977:SF19">
    <property type="entry name" value="RING-TYPE DOMAIN-CONTAINING PROTEIN"/>
    <property type="match status" value="1"/>
</dbReference>
<keyword evidence="5 14" id="KW-0812">Transmembrane</keyword>
<dbReference type="PROSITE" id="PS50089">
    <property type="entry name" value="ZF_RING_2"/>
    <property type="match status" value="1"/>
</dbReference>
<sequence length="346" mass="39358">MEEEGPSVDREFDRSPLLQYPNRRNSRNSNENSSNSRFSVLISRATSRRIMREPSMFVRETAELQLEERQTDWGYSKPVVFLDVIWNLAFVLVSVVVLSSTIKERPSTPLRVWIGGYALQCLLHVGFVYLEYQRRNLAGHEGDVGVSESESQGSVAKRLESMNTMVSFFWWVIGFYWIVVGGQALLQDAPRLYWLAVVFLAFDVFFAIFCIALAFIVGIALCCCLPCIIAILYSMAVREGASEDDIKTLPRYRFRQVNKQETSVLDKKQEVAVAMEPSTSESIRELALPPEDSECCICLSQYVDGAELHTLPCNHHFHSGCIVKWLRINATCPLCKYNILRGDELV</sequence>
<evidence type="ECO:0000256" key="8">
    <source>
        <dbReference type="ARBA" id="ARBA00022786"/>
    </source>
</evidence>
<feature type="transmembrane region" description="Helical" evidence="14">
    <location>
        <begin position="110"/>
        <end position="130"/>
    </location>
</feature>
<protein>
    <recommendedName>
        <fullName evidence="3">RING-type E3 ubiquitin transferase</fullName>
        <ecNumber evidence="3">2.3.2.27</ecNumber>
    </recommendedName>
</protein>
<evidence type="ECO:0000313" key="17">
    <source>
        <dbReference type="RefSeq" id="XP_010251798.1"/>
    </source>
</evidence>
<keyword evidence="9" id="KW-0862">Zinc</keyword>
<evidence type="ECO:0000259" key="15">
    <source>
        <dbReference type="PROSITE" id="PS50089"/>
    </source>
</evidence>
<dbReference type="GO" id="GO:0061630">
    <property type="term" value="F:ubiquitin protein ligase activity"/>
    <property type="evidence" value="ECO:0000318"/>
    <property type="project" value="GO_Central"/>
</dbReference>
<gene>
    <name evidence="17" type="primary">LOC104593588</name>
</gene>
<feature type="region of interest" description="Disordered" evidence="13">
    <location>
        <begin position="1"/>
        <end position="34"/>
    </location>
</feature>
<dbReference type="EC" id="2.3.2.27" evidence="3"/>
<dbReference type="eggNOG" id="KOG0800">
    <property type="taxonomic scope" value="Eukaryota"/>
</dbReference>
<dbReference type="Gene3D" id="3.30.40.10">
    <property type="entry name" value="Zinc/RING finger domain, C3HC4 (zinc finger)"/>
    <property type="match status" value="1"/>
</dbReference>
<keyword evidence="8" id="KW-0833">Ubl conjugation pathway</keyword>
<keyword evidence="7 12" id="KW-0863">Zinc-finger</keyword>
<keyword evidence="4" id="KW-0808">Transferase</keyword>
<dbReference type="InterPro" id="IPR013083">
    <property type="entry name" value="Znf_RING/FYVE/PHD"/>
</dbReference>